<gene>
    <name evidence="2" type="ORF">SAMN05444349_13413</name>
</gene>
<sequence>MKQMKFFLVTLMVVLMGVSVTSCLKGDDNTEVQAYTVAKVTDNMFAYVSFLDISGYKMISKNIVTELSNVNSGDFIYMLYTYDTKTDVDPNSQTINITVNAAQKISGNSVNGITEEMDADDTYASDRPVIEISNEYSKPLMFDNYNLVIPIQYYAKENIDKHKFSLVYYTDKLKGKEENAGLTLYLRHQSEETGESLRYFSYRTFDLKEVLSAYKEEYGSFPANIIIRIEKNSLSNGEVPTKTTPVSFEYKYNDKL</sequence>
<dbReference type="STRING" id="871325.SAMN05444349_13413"/>
<dbReference type="EMBL" id="FQVD01000034">
    <property type="protein sequence ID" value="SHF76927.1"/>
    <property type="molecule type" value="Genomic_DNA"/>
</dbReference>
<evidence type="ECO:0000256" key="1">
    <source>
        <dbReference type="SAM" id="SignalP"/>
    </source>
</evidence>
<dbReference type="Gene3D" id="2.40.50.500">
    <property type="entry name" value="NigD-like N-terminal OB domain"/>
    <property type="match status" value="1"/>
</dbReference>
<keyword evidence="1" id="KW-0732">Signal</keyword>
<evidence type="ECO:0008006" key="4">
    <source>
        <dbReference type="Google" id="ProtNLM"/>
    </source>
</evidence>
<dbReference type="Gene3D" id="2.60.40.3220">
    <property type="match status" value="1"/>
</dbReference>
<dbReference type="OrthoDB" id="1038491at2"/>
<evidence type="ECO:0000313" key="3">
    <source>
        <dbReference type="Proteomes" id="UP000184436"/>
    </source>
</evidence>
<dbReference type="Proteomes" id="UP000184436">
    <property type="component" value="Unassembled WGS sequence"/>
</dbReference>
<organism evidence="2 3">
    <name type="scientific">Bacteroides faecichinchillae</name>
    <dbReference type="NCBI Taxonomy" id="871325"/>
    <lineage>
        <taxon>Bacteria</taxon>
        <taxon>Pseudomonadati</taxon>
        <taxon>Bacteroidota</taxon>
        <taxon>Bacteroidia</taxon>
        <taxon>Bacteroidales</taxon>
        <taxon>Bacteroidaceae</taxon>
        <taxon>Bacteroides</taxon>
    </lineage>
</organism>
<protein>
    <recommendedName>
        <fullName evidence="4">NigD-like protein</fullName>
    </recommendedName>
</protein>
<dbReference type="RefSeq" id="WP_025075888.1">
    <property type="nucleotide sequence ID" value="NZ_FQVD01000034.1"/>
</dbReference>
<feature type="signal peptide" evidence="1">
    <location>
        <begin position="1"/>
        <end position="25"/>
    </location>
</feature>
<feature type="chain" id="PRO_5030031365" description="NigD-like protein" evidence="1">
    <location>
        <begin position="26"/>
        <end position="256"/>
    </location>
</feature>
<name>A0A1M5ECK6_9BACE</name>
<dbReference type="AlphaFoldDB" id="A0A1M5ECK6"/>
<accession>A0A1M5ECK6</accession>
<proteinExistence type="predicted"/>
<keyword evidence="3" id="KW-1185">Reference proteome</keyword>
<evidence type="ECO:0000313" key="2">
    <source>
        <dbReference type="EMBL" id="SHF76927.1"/>
    </source>
</evidence>
<dbReference type="InterPro" id="IPR038179">
    <property type="entry name" value="NigD-like_N_sf"/>
</dbReference>
<dbReference type="PROSITE" id="PS51257">
    <property type="entry name" value="PROKAR_LIPOPROTEIN"/>
    <property type="match status" value="1"/>
</dbReference>
<reference evidence="2 3" key="1">
    <citation type="submission" date="2016-11" db="EMBL/GenBank/DDBJ databases">
        <authorList>
            <person name="Jaros S."/>
            <person name="Januszkiewicz K."/>
            <person name="Wedrychowicz H."/>
        </authorList>
    </citation>
    <scope>NUCLEOTIDE SEQUENCE [LARGE SCALE GENOMIC DNA]</scope>
    <source>
        <strain evidence="2 3">DSM 26883</strain>
    </source>
</reference>